<evidence type="ECO:0000256" key="1">
    <source>
        <dbReference type="ARBA" id="ARBA00005064"/>
    </source>
</evidence>
<feature type="domain" description="CoA-binding" evidence="5">
    <location>
        <begin position="4"/>
        <end position="100"/>
    </location>
</feature>
<dbReference type="InterPro" id="IPR016102">
    <property type="entry name" value="Succinyl-CoA_synth-like"/>
</dbReference>
<sequence length="152" mass="16166">MSVLINKNTKVICQGFTGSHGTFHSEQAIKYGTNLVGGVTPKKGGQSHLDKPVFNTVQEAKKETGATATMIYVPAKFASDAIIEAIESSMELIVCITEGIPVLDMLKVKKKLNESKSRLIGPNCPGIITPDECKIGIMPGNIHKKGSVGIVS</sequence>
<evidence type="ECO:0000256" key="2">
    <source>
        <dbReference type="ARBA" id="ARBA00022532"/>
    </source>
</evidence>
<dbReference type="Gene3D" id="3.40.50.261">
    <property type="entry name" value="Succinyl-CoA synthetase domains"/>
    <property type="match status" value="1"/>
</dbReference>
<dbReference type="SMART" id="SM00881">
    <property type="entry name" value="CoA_binding"/>
    <property type="match status" value="1"/>
</dbReference>
<evidence type="ECO:0000259" key="5">
    <source>
        <dbReference type="SMART" id="SM00881"/>
    </source>
</evidence>
<dbReference type="EMBL" id="UINC01222325">
    <property type="protein sequence ID" value="SVE51063.1"/>
    <property type="molecule type" value="Genomic_DNA"/>
</dbReference>
<dbReference type="InterPro" id="IPR003781">
    <property type="entry name" value="CoA-bd"/>
</dbReference>
<proteinExistence type="predicted"/>
<comment type="pathway">
    <text evidence="1">Carbohydrate metabolism; tricarboxylic acid cycle; succinate from succinyl-CoA (ligase route): step 1/1.</text>
</comment>
<dbReference type="InterPro" id="IPR036291">
    <property type="entry name" value="NAD(P)-bd_dom_sf"/>
</dbReference>
<gene>
    <name evidence="6" type="ORF">METZ01_LOCUS503917</name>
</gene>
<dbReference type="GO" id="GO:0009361">
    <property type="term" value="C:succinate-CoA ligase complex (ADP-forming)"/>
    <property type="evidence" value="ECO:0007669"/>
    <property type="project" value="TreeGrafter"/>
</dbReference>
<keyword evidence="3" id="KW-0436">Ligase</keyword>
<keyword evidence="2" id="KW-0816">Tricarboxylic acid cycle</keyword>
<dbReference type="FunFam" id="3.40.50.720:FF:000002">
    <property type="entry name" value="Succinate--CoA ligase [ADP-forming] subunit alpha"/>
    <property type="match status" value="1"/>
</dbReference>
<dbReference type="GO" id="GO:0004776">
    <property type="term" value="F:succinate-CoA ligase (GDP-forming) activity"/>
    <property type="evidence" value="ECO:0007669"/>
    <property type="project" value="TreeGrafter"/>
</dbReference>
<dbReference type="GO" id="GO:0006099">
    <property type="term" value="P:tricarboxylic acid cycle"/>
    <property type="evidence" value="ECO:0007669"/>
    <property type="project" value="UniProtKB-KW"/>
</dbReference>
<name>A0A383E3M8_9ZZZZ</name>
<reference evidence="6" key="1">
    <citation type="submission" date="2018-05" db="EMBL/GenBank/DDBJ databases">
        <authorList>
            <person name="Lanie J.A."/>
            <person name="Ng W.-L."/>
            <person name="Kazmierczak K.M."/>
            <person name="Andrzejewski T.M."/>
            <person name="Davidsen T.M."/>
            <person name="Wayne K.J."/>
            <person name="Tettelin H."/>
            <person name="Glass J.I."/>
            <person name="Rusch D."/>
            <person name="Podicherti R."/>
            <person name="Tsui H.-C.T."/>
            <person name="Winkler M.E."/>
        </authorList>
    </citation>
    <scope>NUCLEOTIDE SEQUENCE</scope>
</reference>
<feature type="non-terminal residue" evidence="6">
    <location>
        <position position="152"/>
    </location>
</feature>
<accession>A0A383E3M8</accession>
<dbReference type="PANTHER" id="PTHR11117">
    <property type="entry name" value="SUCCINYL-COA LIGASE SUBUNIT ALPHA"/>
    <property type="match status" value="1"/>
</dbReference>
<keyword evidence="4" id="KW-0547">Nucleotide-binding</keyword>
<protein>
    <recommendedName>
        <fullName evidence="5">CoA-binding domain-containing protein</fullName>
    </recommendedName>
</protein>
<dbReference type="SUPFAM" id="SSF52210">
    <property type="entry name" value="Succinyl-CoA synthetase domains"/>
    <property type="match status" value="1"/>
</dbReference>
<organism evidence="6">
    <name type="scientific">marine metagenome</name>
    <dbReference type="NCBI Taxonomy" id="408172"/>
    <lineage>
        <taxon>unclassified sequences</taxon>
        <taxon>metagenomes</taxon>
        <taxon>ecological metagenomes</taxon>
    </lineage>
</organism>
<dbReference type="Gene3D" id="3.40.50.720">
    <property type="entry name" value="NAD(P)-binding Rossmann-like Domain"/>
    <property type="match status" value="1"/>
</dbReference>
<dbReference type="SUPFAM" id="SSF51735">
    <property type="entry name" value="NAD(P)-binding Rossmann-fold domains"/>
    <property type="match status" value="1"/>
</dbReference>
<dbReference type="PANTHER" id="PTHR11117:SF2">
    <property type="entry name" value="SUCCINATE--COA LIGASE [ADP_GDP-FORMING] SUBUNIT ALPHA, MITOCHONDRIAL"/>
    <property type="match status" value="1"/>
</dbReference>
<dbReference type="GO" id="GO:0004775">
    <property type="term" value="F:succinate-CoA ligase (ADP-forming) activity"/>
    <property type="evidence" value="ECO:0007669"/>
    <property type="project" value="TreeGrafter"/>
</dbReference>
<evidence type="ECO:0000256" key="3">
    <source>
        <dbReference type="ARBA" id="ARBA00022598"/>
    </source>
</evidence>
<evidence type="ECO:0000256" key="4">
    <source>
        <dbReference type="ARBA" id="ARBA00022741"/>
    </source>
</evidence>
<dbReference type="GO" id="GO:0000166">
    <property type="term" value="F:nucleotide binding"/>
    <property type="evidence" value="ECO:0007669"/>
    <property type="project" value="UniProtKB-KW"/>
</dbReference>
<dbReference type="Pfam" id="PF02629">
    <property type="entry name" value="CoA_binding"/>
    <property type="match status" value="1"/>
</dbReference>
<evidence type="ECO:0000313" key="6">
    <source>
        <dbReference type="EMBL" id="SVE51063.1"/>
    </source>
</evidence>
<dbReference type="AlphaFoldDB" id="A0A383E3M8"/>